<dbReference type="InterPro" id="IPR024442">
    <property type="entry name" value="Transposase_Zn_ribbon"/>
</dbReference>
<evidence type="ECO:0000259" key="1">
    <source>
        <dbReference type="Pfam" id="PF12760"/>
    </source>
</evidence>
<proteinExistence type="predicted"/>
<dbReference type="EMBL" id="CP130319">
    <property type="protein sequence ID" value="WNR43609.1"/>
    <property type="molecule type" value="Genomic_DNA"/>
</dbReference>
<gene>
    <name evidence="2" type="ORF">MJB10_21270</name>
</gene>
<dbReference type="KEGG" id="proo:MJB10_21270"/>
<feature type="domain" description="Transposase zinc-ribbon" evidence="1">
    <location>
        <begin position="15"/>
        <end position="59"/>
    </location>
</feature>
<protein>
    <submittedName>
        <fullName evidence="2">IS1595 family transposase</fullName>
    </submittedName>
</protein>
<reference evidence="2" key="1">
    <citation type="submission" date="2022-02" db="EMBL/GenBank/DDBJ databases">
        <title>Paenibacillus sp. MBLB1832 Whole Genome Shotgun Sequencing.</title>
        <authorList>
            <person name="Hwang C.Y."/>
            <person name="Cho E.-S."/>
            <person name="Seo M.-J."/>
        </authorList>
    </citation>
    <scope>NUCLEOTIDE SEQUENCE</scope>
    <source>
        <strain evidence="2">MBLB1832</strain>
    </source>
</reference>
<dbReference type="AlphaFoldDB" id="A0AA96RJU0"/>
<evidence type="ECO:0000313" key="3">
    <source>
        <dbReference type="Proteomes" id="UP001304650"/>
    </source>
</evidence>
<dbReference type="RefSeq" id="WP_314798121.1">
    <property type="nucleotide sequence ID" value="NZ_CP130319.1"/>
</dbReference>
<organism evidence="2 3">
    <name type="scientific">Paenibacillus roseopurpureus</name>
    <dbReference type="NCBI Taxonomy" id="2918901"/>
    <lineage>
        <taxon>Bacteria</taxon>
        <taxon>Bacillati</taxon>
        <taxon>Bacillota</taxon>
        <taxon>Bacilli</taxon>
        <taxon>Bacillales</taxon>
        <taxon>Paenibacillaceae</taxon>
        <taxon>Paenibacillus</taxon>
    </lineage>
</organism>
<keyword evidence="3" id="KW-1185">Reference proteome</keyword>
<accession>A0AA96RJU0</accession>
<dbReference type="Pfam" id="PF12760">
    <property type="entry name" value="Zn_ribbon_IS1595"/>
    <property type="match status" value="1"/>
</dbReference>
<name>A0AA96RJU0_9BACL</name>
<evidence type="ECO:0000313" key="2">
    <source>
        <dbReference type="EMBL" id="WNR43609.1"/>
    </source>
</evidence>
<sequence>MDLLIFDVVEADFQTEEDCERFLVSRRWTKGFFCPGCDHDSFYEIKTRNLLECKECRAQTSITAGTIMHKSKLPLLIWFKAIRALIQDEITYTITSFADLLGVNYRTGKLLLEKLQLALQKQYGRKGFELGKESIDESVHSDSQPSRNPVLSKFRQVSRTRLRIFEQFLFKSSKNVKYHESTIFRKWMDAFLSVWLYPHFLKRFQI</sequence>
<dbReference type="Proteomes" id="UP001304650">
    <property type="component" value="Chromosome"/>
</dbReference>